<sequence length="163" mass="19487">MKKRILIIFILLISMKSFACSCECNWDCRFGAVSDNQEFVALIKVIEYTDYLEHGNEKFPYSITVEIIKKYKGSESRKRIKIWGDNGILCRPYIEEFKVGKYYLIAPSKIEYDSKPEQKNDYDLFSCHTDYLEVDYDKKIAYGEYSWWRKEITLEKFESKLEK</sequence>
<dbReference type="Proteomes" id="UP001597013">
    <property type="component" value="Unassembled WGS sequence"/>
</dbReference>
<feature type="chain" id="PRO_5047383439" description="Tissue inhibitor of metalloproteinase" evidence="1">
    <location>
        <begin position="20"/>
        <end position="163"/>
    </location>
</feature>
<dbReference type="RefSeq" id="WP_386126701.1">
    <property type="nucleotide sequence ID" value="NZ_JBHTJL010000001.1"/>
</dbReference>
<accession>A0ABW3N2U7</accession>
<keyword evidence="1" id="KW-0732">Signal</keyword>
<protein>
    <recommendedName>
        <fullName evidence="4">Tissue inhibitor of metalloproteinase</fullName>
    </recommendedName>
</protein>
<keyword evidence="3" id="KW-1185">Reference proteome</keyword>
<dbReference type="EMBL" id="JBHTJL010000001">
    <property type="protein sequence ID" value="MFD1061618.1"/>
    <property type="molecule type" value="Genomic_DNA"/>
</dbReference>
<evidence type="ECO:0000313" key="2">
    <source>
        <dbReference type="EMBL" id="MFD1061618.1"/>
    </source>
</evidence>
<name>A0ABW3N2U7_9FLAO</name>
<comment type="caution">
    <text evidence="2">The sequence shown here is derived from an EMBL/GenBank/DDBJ whole genome shotgun (WGS) entry which is preliminary data.</text>
</comment>
<proteinExistence type="predicted"/>
<evidence type="ECO:0008006" key="4">
    <source>
        <dbReference type="Google" id="ProtNLM"/>
    </source>
</evidence>
<gene>
    <name evidence="2" type="ORF">ACFQ1Q_00050</name>
</gene>
<feature type="signal peptide" evidence="1">
    <location>
        <begin position="1"/>
        <end position="19"/>
    </location>
</feature>
<evidence type="ECO:0000313" key="3">
    <source>
        <dbReference type="Proteomes" id="UP001597013"/>
    </source>
</evidence>
<organism evidence="2 3">
    <name type="scientific">Winogradskyella litorisediminis</name>
    <dbReference type="NCBI Taxonomy" id="1156618"/>
    <lineage>
        <taxon>Bacteria</taxon>
        <taxon>Pseudomonadati</taxon>
        <taxon>Bacteroidota</taxon>
        <taxon>Flavobacteriia</taxon>
        <taxon>Flavobacteriales</taxon>
        <taxon>Flavobacteriaceae</taxon>
        <taxon>Winogradskyella</taxon>
    </lineage>
</organism>
<evidence type="ECO:0000256" key="1">
    <source>
        <dbReference type="SAM" id="SignalP"/>
    </source>
</evidence>
<reference evidence="3" key="1">
    <citation type="journal article" date="2019" name="Int. J. Syst. Evol. Microbiol.">
        <title>The Global Catalogue of Microorganisms (GCM) 10K type strain sequencing project: providing services to taxonomists for standard genome sequencing and annotation.</title>
        <authorList>
            <consortium name="The Broad Institute Genomics Platform"/>
            <consortium name="The Broad Institute Genome Sequencing Center for Infectious Disease"/>
            <person name="Wu L."/>
            <person name="Ma J."/>
        </authorList>
    </citation>
    <scope>NUCLEOTIDE SEQUENCE [LARGE SCALE GENOMIC DNA]</scope>
    <source>
        <strain evidence="3">CCUG 62215</strain>
    </source>
</reference>